<proteinExistence type="predicted"/>
<organism evidence="2 3">
    <name type="scientific">Lacipirellula parvula</name>
    <dbReference type="NCBI Taxonomy" id="2650471"/>
    <lineage>
        <taxon>Bacteria</taxon>
        <taxon>Pseudomonadati</taxon>
        <taxon>Planctomycetota</taxon>
        <taxon>Planctomycetia</taxon>
        <taxon>Pirellulales</taxon>
        <taxon>Lacipirellulaceae</taxon>
        <taxon>Lacipirellula</taxon>
    </lineage>
</organism>
<evidence type="ECO:0000256" key="1">
    <source>
        <dbReference type="SAM" id="Phobius"/>
    </source>
</evidence>
<evidence type="ECO:0000313" key="3">
    <source>
        <dbReference type="Proteomes" id="UP000326837"/>
    </source>
</evidence>
<gene>
    <name evidence="2" type="ORF">PLANPX_5518</name>
</gene>
<reference evidence="3" key="1">
    <citation type="submission" date="2019-10" db="EMBL/GenBank/DDBJ databases">
        <title>Lacipirellula parvula gen. nov., sp. nov., representing a lineage of planctomycetes widespread in freshwater anoxic habitats, and description of the family Lacipirellulaceae.</title>
        <authorList>
            <person name="Dedysh S.N."/>
            <person name="Kulichevskaya I.S."/>
            <person name="Beletsky A.V."/>
            <person name="Rakitin A.L."/>
            <person name="Mardanov A.V."/>
            <person name="Ivanova A.A."/>
            <person name="Saltykova V.X."/>
            <person name="Rijpstra W.I.C."/>
            <person name="Sinninghe Damste J.S."/>
            <person name="Ravin N.V."/>
        </authorList>
    </citation>
    <scope>NUCLEOTIDE SEQUENCE [LARGE SCALE GENOMIC DNA]</scope>
    <source>
        <strain evidence="3">PX69</strain>
    </source>
</reference>
<feature type="transmembrane region" description="Helical" evidence="1">
    <location>
        <begin position="12"/>
        <end position="36"/>
    </location>
</feature>
<dbReference type="KEGG" id="lpav:PLANPX_5518"/>
<keyword evidence="3" id="KW-1185">Reference proteome</keyword>
<feature type="transmembrane region" description="Helical" evidence="1">
    <location>
        <begin position="81"/>
        <end position="101"/>
    </location>
</feature>
<dbReference type="EMBL" id="AP021861">
    <property type="protein sequence ID" value="BBO35906.1"/>
    <property type="molecule type" value="Genomic_DNA"/>
</dbReference>
<feature type="transmembrane region" description="Helical" evidence="1">
    <location>
        <begin position="113"/>
        <end position="130"/>
    </location>
</feature>
<protein>
    <recommendedName>
        <fullName evidence="4">Transmembrane protein</fullName>
    </recommendedName>
</protein>
<accession>A0A5K7XMA7</accession>
<dbReference type="Proteomes" id="UP000326837">
    <property type="component" value="Chromosome"/>
</dbReference>
<keyword evidence="1" id="KW-1133">Transmembrane helix</keyword>
<dbReference type="AlphaFoldDB" id="A0A5K7XMA7"/>
<evidence type="ECO:0000313" key="2">
    <source>
        <dbReference type="EMBL" id="BBO35906.1"/>
    </source>
</evidence>
<evidence type="ECO:0008006" key="4">
    <source>
        <dbReference type="Google" id="ProtNLM"/>
    </source>
</evidence>
<keyword evidence="1" id="KW-0472">Membrane</keyword>
<sequence length="272" mass="29459">MTAEPARRRSLASVGFSLLWALNVALFVGAVAWIAYDPVVARHLAYEQDRLATANRVILHDLGHASVPAEPVATDSPHARALTIIVVLAAAGVVAVGLALLFGPQRHRRLRSWLAFTALVAAWLGLAVSWRDVAWTGQRYRLGREVAAIEPIAAALRERWPEADGHEIPGLGPYMAYPPAGPRMLMLLHQVRAPGASNSISAIERSDAGGLRFELADGDAGAWLEWHPAGEQPASFTGGLQGSYELVRSSNLGDGWFLARYRVPRTYGQPPR</sequence>
<name>A0A5K7XMA7_9BACT</name>
<keyword evidence="1" id="KW-0812">Transmembrane</keyword>